<evidence type="ECO:0000256" key="2">
    <source>
        <dbReference type="ARBA" id="ARBA00009773"/>
    </source>
</evidence>
<dbReference type="AlphaFoldDB" id="A0A813H6I7"/>
<sequence>VEGIGFETLIYLLYLLFWTLEPLPVNSDVAALFKTYLLQKSLVCLMFAFSVSMLLLSLECPLWHILFLVAFLLNYIPEVGPIVCFFIMLPLILLDGNLPMERRSWNSLVFFVMFAVLKFLTGNIIEVALYAKSGGDLMRMHPVVMMALMMLFQAMMGITGMFMTVPAMAAAKYYMLSMNMPPAVLDPLLMCIEGTEQGPHMNF</sequence>
<proteinExistence type="inferred from homology"/>
<evidence type="ECO:0000256" key="4">
    <source>
        <dbReference type="ARBA" id="ARBA00022989"/>
    </source>
</evidence>
<evidence type="ECO:0000256" key="6">
    <source>
        <dbReference type="SAM" id="Phobius"/>
    </source>
</evidence>
<keyword evidence="3 6" id="KW-0812">Transmembrane</keyword>
<dbReference type="EMBL" id="CAJNNV010030691">
    <property type="protein sequence ID" value="CAE8633254.1"/>
    <property type="molecule type" value="Genomic_DNA"/>
</dbReference>
<feature type="transmembrane region" description="Helical" evidence="6">
    <location>
        <begin position="45"/>
        <end position="73"/>
    </location>
</feature>
<accession>A0A813H6I7</accession>
<keyword evidence="8" id="KW-1185">Reference proteome</keyword>
<feature type="transmembrane region" description="Helical" evidence="6">
    <location>
        <begin position="143"/>
        <end position="171"/>
    </location>
</feature>
<comment type="subcellular location">
    <subcellularLocation>
        <location evidence="1">Membrane</location>
        <topology evidence="1">Multi-pass membrane protein</topology>
    </subcellularLocation>
</comment>
<dbReference type="Pfam" id="PF01594">
    <property type="entry name" value="AI-2E_transport"/>
    <property type="match status" value="1"/>
</dbReference>
<feature type="transmembrane region" description="Helical" evidence="6">
    <location>
        <begin position="12"/>
        <end position="33"/>
    </location>
</feature>
<feature type="non-terminal residue" evidence="7">
    <location>
        <position position="203"/>
    </location>
</feature>
<name>A0A813H6I7_POLGL</name>
<dbReference type="Proteomes" id="UP000654075">
    <property type="component" value="Unassembled WGS sequence"/>
</dbReference>
<dbReference type="InterPro" id="IPR002549">
    <property type="entry name" value="AI-2E-like"/>
</dbReference>
<evidence type="ECO:0000256" key="5">
    <source>
        <dbReference type="ARBA" id="ARBA00023136"/>
    </source>
</evidence>
<dbReference type="GO" id="GO:0016020">
    <property type="term" value="C:membrane"/>
    <property type="evidence" value="ECO:0007669"/>
    <property type="project" value="UniProtKB-SubCell"/>
</dbReference>
<evidence type="ECO:0000313" key="8">
    <source>
        <dbReference type="Proteomes" id="UP000654075"/>
    </source>
</evidence>
<evidence type="ECO:0000256" key="1">
    <source>
        <dbReference type="ARBA" id="ARBA00004141"/>
    </source>
</evidence>
<evidence type="ECO:0000256" key="3">
    <source>
        <dbReference type="ARBA" id="ARBA00022692"/>
    </source>
</evidence>
<comment type="caution">
    <text evidence="7">The sequence shown here is derived from an EMBL/GenBank/DDBJ whole genome shotgun (WGS) entry which is preliminary data.</text>
</comment>
<keyword evidence="5 6" id="KW-0472">Membrane</keyword>
<keyword evidence="4 6" id="KW-1133">Transmembrane helix</keyword>
<gene>
    <name evidence="7" type="ORF">PGLA1383_LOCUS49164</name>
</gene>
<protein>
    <submittedName>
        <fullName evidence="7">Uncharacterized protein</fullName>
    </submittedName>
</protein>
<organism evidence="7 8">
    <name type="scientific">Polarella glacialis</name>
    <name type="common">Dinoflagellate</name>
    <dbReference type="NCBI Taxonomy" id="89957"/>
    <lineage>
        <taxon>Eukaryota</taxon>
        <taxon>Sar</taxon>
        <taxon>Alveolata</taxon>
        <taxon>Dinophyceae</taxon>
        <taxon>Suessiales</taxon>
        <taxon>Suessiaceae</taxon>
        <taxon>Polarella</taxon>
    </lineage>
</organism>
<feature type="transmembrane region" description="Helical" evidence="6">
    <location>
        <begin position="108"/>
        <end position="131"/>
    </location>
</feature>
<dbReference type="OrthoDB" id="433112at2759"/>
<feature type="transmembrane region" description="Helical" evidence="6">
    <location>
        <begin position="79"/>
        <end position="96"/>
    </location>
</feature>
<comment type="similarity">
    <text evidence="2">Belongs to the autoinducer-2 exporter (AI-2E) (TC 2.A.86) family.</text>
</comment>
<reference evidence="7" key="1">
    <citation type="submission" date="2021-02" db="EMBL/GenBank/DDBJ databases">
        <authorList>
            <person name="Dougan E. K."/>
            <person name="Rhodes N."/>
            <person name="Thang M."/>
            <person name="Chan C."/>
        </authorList>
    </citation>
    <scope>NUCLEOTIDE SEQUENCE</scope>
</reference>
<evidence type="ECO:0000313" key="7">
    <source>
        <dbReference type="EMBL" id="CAE8633254.1"/>
    </source>
</evidence>
<feature type="non-terminal residue" evidence="7">
    <location>
        <position position="1"/>
    </location>
</feature>